<evidence type="ECO:0000313" key="3">
    <source>
        <dbReference type="EMBL" id="PRX15751.1"/>
    </source>
</evidence>
<dbReference type="Proteomes" id="UP000028531">
    <property type="component" value="Unassembled WGS sequence"/>
</dbReference>
<evidence type="ECO:0000313" key="5">
    <source>
        <dbReference type="Proteomes" id="UP000239997"/>
    </source>
</evidence>
<evidence type="ECO:0000313" key="4">
    <source>
        <dbReference type="Proteomes" id="UP000028531"/>
    </source>
</evidence>
<proteinExistence type="predicted"/>
<evidence type="ECO:0008006" key="6">
    <source>
        <dbReference type="Google" id="ProtNLM"/>
    </source>
</evidence>
<dbReference type="PROSITE" id="PS51257">
    <property type="entry name" value="PROKAR_LIPOPROTEIN"/>
    <property type="match status" value="1"/>
</dbReference>
<keyword evidence="1" id="KW-1133">Transmembrane helix</keyword>
<reference evidence="2 4" key="1">
    <citation type="submission" date="2014-07" db="EMBL/GenBank/DDBJ databases">
        <title>Draft genome sequence of Nonlabens ulvanivorans, an ulvan degrading bacterium.</title>
        <authorList>
            <person name="Kopel M."/>
            <person name="Helbert W."/>
            <person name="Henrissat B."/>
            <person name="Doniger T."/>
            <person name="Banin E."/>
        </authorList>
    </citation>
    <scope>NUCLEOTIDE SEQUENCE [LARGE SCALE GENOMIC DNA]</scope>
    <source>
        <strain evidence="2 4">PLR</strain>
    </source>
</reference>
<gene>
    <name evidence="2" type="ORF">IL45_12240</name>
    <name evidence="3" type="ORF">LY02_00974</name>
</gene>
<dbReference type="EMBL" id="JPJI01000032">
    <property type="protein sequence ID" value="KEZ92894.1"/>
    <property type="molecule type" value="Genomic_DNA"/>
</dbReference>
<evidence type="ECO:0000313" key="2">
    <source>
        <dbReference type="EMBL" id="KEZ92894.1"/>
    </source>
</evidence>
<protein>
    <recommendedName>
        <fullName evidence="6">Lipoprotein</fullName>
    </recommendedName>
</protein>
<feature type="transmembrane region" description="Helical" evidence="1">
    <location>
        <begin position="7"/>
        <end position="27"/>
    </location>
</feature>
<dbReference type="EMBL" id="PVNA01000001">
    <property type="protein sequence ID" value="PRX15751.1"/>
    <property type="molecule type" value="Genomic_DNA"/>
</dbReference>
<accession>A0A084JVB0</accession>
<dbReference type="AlphaFoldDB" id="A0A084JVB0"/>
<reference evidence="3 5" key="2">
    <citation type="submission" date="2018-03" db="EMBL/GenBank/DDBJ databases">
        <title>Genomic Encyclopedia of Archaeal and Bacterial Type Strains, Phase II (KMG-II): from individual species to whole genera.</title>
        <authorList>
            <person name="Goeker M."/>
        </authorList>
    </citation>
    <scope>NUCLEOTIDE SEQUENCE [LARGE SCALE GENOMIC DNA]</scope>
    <source>
        <strain evidence="3 5">DSM 22727</strain>
    </source>
</reference>
<comment type="caution">
    <text evidence="2">The sequence shown here is derived from an EMBL/GenBank/DDBJ whole genome shotgun (WGS) entry which is preliminary data.</text>
</comment>
<sequence length="148" mass="17324">MIKCSKFKVQSFSFIVVMVLTSITFIGCQPNSDRVFNKVKQLAGFEKNYKPELIQYGKEEGVMETIFEYSIFTIDSLSFKELEKSINSNSKITKGKYYLNIELDNYIIENNLKILNLNNSVIYENLFDEIYQVYLLSDRKSFVVCRID</sequence>
<dbReference type="Proteomes" id="UP000239997">
    <property type="component" value="Unassembled WGS sequence"/>
</dbReference>
<keyword evidence="5" id="KW-1185">Reference proteome</keyword>
<keyword evidence="1" id="KW-0812">Transmembrane</keyword>
<name>A0A084JVB0_NONUL</name>
<organism evidence="2 4">
    <name type="scientific">Nonlabens ulvanivorans</name>
    <name type="common">Persicivirga ulvanivorans</name>
    <dbReference type="NCBI Taxonomy" id="906888"/>
    <lineage>
        <taxon>Bacteria</taxon>
        <taxon>Pseudomonadati</taxon>
        <taxon>Bacteroidota</taxon>
        <taxon>Flavobacteriia</taxon>
        <taxon>Flavobacteriales</taxon>
        <taxon>Flavobacteriaceae</taxon>
        <taxon>Nonlabens</taxon>
    </lineage>
</organism>
<keyword evidence="1" id="KW-0472">Membrane</keyword>
<evidence type="ECO:0000256" key="1">
    <source>
        <dbReference type="SAM" id="Phobius"/>
    </source>
</evidence>